<dbReference type="Pfam" id="PF02096">
    <property type="entry name" value="60KD_IMP"/>
    <property type="match status" value="1"/>
</dbReference>
<dbReference type="AlphaFoldDB" id="A0A9P5VA64"/>
<evidence type="ECO:0000256" key="7">
    <source>
        <dbReference type="ARBA" id="ARBA00023128"/>
    </source>
</evidence>
<keyword evidence="7" id="KW-0496">Mitochondrion</keyword>
<organism evidence="12 13">
    <name type="scientific">Linnemannia schmuckeri</name>
    <dbReference type="NCBI Taxonomy" id="64567"/>
    <lineage>
        <taxon>Eukaryota</taxon>
        <taxon>Fungi</taxon>
        <taxon>Fungi incertae sedis</taxon>
        <taxon>Mucoromycota</taxon>
        <taxon>Mortierellomycotina</taxon>
        <taxon>Mortierellomycetes</taxon>
        <taxon>Mortierellales</taxon>
        <taxon>Mortierellaceae</taxon>
        <taxon>Linnemannia</taxon>
    </lineage>
</organism>
<feature type="domain" description="Membrane insertase YidC/Oxa/ALB C-terminal" evidence="11">
    <location>
        <begin position="168"/>
        <end position="340"/>
    </location>
</feature>
<dbReference type="InterPro" id="IPR028055">
    <property type="entry name" value="YidC/Oxa/ALB_C"/>
</dbReference>
<evidence type="ECO:0000256" key="5">
    <source>
        <dbReference type="ARBA" id="ARBA00022946"/>
    </source>
</evidence>
<dbReference type="GO" id="GO:0032979">
    <property type="term" value="P:protein insertion into mitochondrial inner membrane from matrix"/>
    <property type="evidence" value="ECO:0007669"/>
    <property type="project" value="TreeGrafter"/>
</dbReference>
<accession>A0A9P5VA64</accession>
<sequence length="457" mass="49362">MIRISSRAQPALSAVARQYAFHATNVRSTGIVRPAVVRQMLVPSVGAGLYRHMSTETPKAAFIDPTTIAAATSTNDTQEEAVTAASTADSVFPSAAEVIENVTEEAIATTTATTTSAISEVAAQNAESITQVAMKYGDLKAMGLVNFSPVGALETVLEAVHISTGLPWWATIAATTIMIRTALVPFIVKLQGNTARLHNVKPQLERLTENMKLAKETNDTAALARFSAQTQELFAKNDCNPLKSLMLPLLQAPVMISFYLALRDMANLPVPQFKEGGISWFTDLTVADPTYVLPVASSLGFLAIMELGSEAGGVAQPKAMKNVMRVMAVAMVPLTMNFPSVSLLLNDLSQESGDVAGILWKFSGAKAIFVYWLTSNVFTAGQILFFKTPAVRKFFNIPQLINHPKPKVAAKQPGFMESFKASYEGGLAAKQKELAIAKDRENKAAAQKLRRQNRKRI</sequence>
<dbReference type="CDD" id="cd20069">
    <property type="entry name" value="5TM_Oxa1-like"/>
    <property type="match status" value="1"/>
</dbReference>
<keyword evidence="13" id="KW-1185">Reference proteome</keyword>
<name>A0A9P5VA64_9FUNG</name>
<evidence type="ECO:0000313" key="12">
    <source>
        <dbReference type="EMBL" id="KAF9149583.1"/>
    </source>
</evidence>
<evidence type="ECO:0000256" key="10">
    <source>
        <dbReference type="SAM" id="Phobius"/>
    </source>
</evidence>
<evidence type="ECO:0000256" key="9">
    <source>
        <dbReference type="RuleBase" id="RU003945"/>
    </source>
</evidence>
<keyword evidence="5" id="KW-0809">Transit peptide</keyword>
<dbReference type="InterPro" id="IPR001708">
    <property type="entry name" value="YidC/ALB3/OXA1/COX18"/>
</dbReference>
<dbReference type="GO" id="GO:0005743">
    <property type="term" value="C:mitochondrial inner membrane"/>
    <property type="evidence" value="ECO:0007669"/>
    <property type="project" value="UniProtKB-SubCell"/>
</dbReference>
<evidence type="ECO:0000259" key="11">
    <source>
        <dbReference type="Pfam" id="PF02096"/>
    </source>
</evidence>
<evidence type="ECO:0000256" key="6">
    <source>
        <dbReference type="ARBA" id="ARBA00022989"/>
    </source>
</evidence>
<reference evidence="12" key="1">
    <citation type="journal article" date="2020" name="Fungal Divers.">
        <title>Resolving the Mortierellaceae phylogeny through synthesis of multi-gene phylogenetics and phylogenomics.</title>
        <authorList>
            <person name="Vandepol N."/>
            <person name="Liber J."/>
            <person name="Desiro A."/>
            <person name="Na H."/>
            <person name="Kennedy M."/>
            <person name="Barry K."/>
            <person name="Grigoriev I.V."/>
            <person name="Miller A.N."/>
            <person name="O'Donnell K."/>
            <person name="Stajich J.E."/>
            <person name="Bonito G."/>
        </authorList>
    </citation>
    <scope>NUCLEOTIDE SEQUENCE</scope>
    <source>
        <strain evidence="12">NRRL 6426</strain>
    </source>
</reference>
<dbReference type="GO" id="GO:0032977">
    <property type="term" value="F:membrane insertase activity"/>
    <property type="evidence" value="ECO:0007669"/>
    <property type="project" value="InterPro"/>
</dbReference>
<dbReference type="EMBL" id="JAAAUQ010000512">
    <property type="protein sequence ID" value="KAF9149583.1"/>
    <property type="molecule type" value="Genomic_DNA"/>
</dbReference>
<evidence type="ECO:0000256" key="1">
    <source>
        <dbReference type="ARBA" id="ARBA00004448"/>
    </source>
</evidence>
<feature type="transmembrane region" description="Helical" evidence="10">
    <location>
        <begin position="326"/>
        <end position="345"/>
    </location>
</feature>
<dbReference type="PANTHER" id="PTHR12428">
    <property type="entry name" value="OXA1"/>
    <property type="match status" value="1"/>
</dbReference>
<keyword evidence="6 10" id="KW-1133">Transmembrane helix</keyword>
<dbReference type="Proteomes" id="UP000748756">
    <property type="component" value="Unassembled WGS sequence"/>
</dbReference>
<dbReference type="OrthoDB" id="2148490at2759"/>
<proteinExistence type="inferred from homology"/>
<evidence type="ECO:0000256" key="2">
    <source>
        <dbReference type="ARBA" id="ARBA00009877"/>
    </source>
</evidence>
<gene>
    <name evidence="12" type="primary">OXA1L</name>
    <name evidence="12" type="ORF">BG015_008632</name>
</gene>
<keyword evidence="4" id="KW-0999">Mitochondrion inner membrane</keyword>
<evidence type="ECO:0000256" key="4">
    <source>
        <dbReference type="ARBA" id="ARBA00022792"/>
    </source>
</evidence>
<comment type="similarity">
    <text evidence="2 9">Belongs to the OXA1/ALB3/YidC family.</text>
</comment>
<evidence type="ECO:0000313" key="13">
    <source>
        <dbReference type="Proteomes" id="UP000748756"/>
    </source>
</evidence>
<comment type="caution">
    <text evidence="12">The sequence shown here is derived from an EMBL/GenBank/DDBJ whole genome shotgun (WGS) entry which is preliminary data.</text>
</comment>
<protein>
    <submittedName>
        <fullName evidence="12">Mitochondrial inner membrane protein oxa1l</fullName>
    </submittedName>
</protein>
<feature type="transmembrane region" description="Helical" evidence="10">
    <location>
        <begin position="365"/>
        <end position="386"/>
    </location>
</feature>
<dbReference type="PANTHER" id="PTHR12428:SF66">
    <property type="entry name" value="MITOCHONDRIAL INNER MEMBRANE PROTEIN OXA1L"/>
    <property type="match status" value="1"/>
</dbReference>
<evidence type="ECO:0000256" key="3">
    <source>
        <dbReference type="ARBA" id="ARBA00022692"/>
    </source>
</evidence>
<keyword evidence="3 9" id="KW-0812">Transmembrane</keyword>
<comment type="subcellular location">
    <subcellularLocation>
        <location evidence="9">Membrane</location>
        <topology evidence="9">Multi-pass membrane protein</topology>
    </subcellularLocation>
    <subcellularLocation>
        <location evidence="1">Mitochondrion inner membrane</location>
        <topology evidence="1">Multi-pass membrane protein</topology>
    </subcellularLocation>
</comment>
<evidence type="ECO:0000256" key="8">
    <source>
        <dbReference type="ARBA" id="ARBA00023136"/>
    </source>
</evidence>
<keyword evidence="8 10" id="KW-0472">Membrane</keyword>